<dbReference type="AlphaFoldDB" id="A0A2R4WHH8"/>
<dbReference type="PANTHER" id="PTHR30616:SF2">
    <property type="entry name" value="PURINE NUCLEOSIDE PHOSPHORYLASE LACC1"/>
    <property type="match status" value="1"/>
</dbReference>
<dbReference type="EMBL" id="CP028843">
    <property type="protein sequence ID" value="AWB20987.1"/>
    <property type="molecule type" value="Genomic_DNA"/>
</dbReference>
<comment type="catalytic activity">
    <reaction evidence="9">
        <text>S-methyl-5'-thioadenosine + phosphate = 5-(methylsulfanyl)-alpha-D-ribose 1-phosphate + adenine</text>
        <dbReference type="Rhea" id="RHEA:11852"/>
        <dbReference type="ChEBI" id="CHEBI:16708"/>
        <dbReference type="ChEBI" id="CHEBI:17509"/>
        <dbReference type="ChEBI" id="CHEBI:43474"/>
        <dbReference type="ChEBI" id="CHEBI:58533"/>
        <dbReference type="EC" id="2.4.2.28"/>
    </reaction>
    <physiologicalReaction direction="left-to-right" evidence="9">
        <dbReference type="Rhea" id="RHEA:11853"/>
    </physiologicalReaction>
</comment>
<evidence type="ECO:0000256" key="6">
    <source>
        <dbReference type="ARBA" id="ARBA00022833"/>
    </source>
</evidence>
<dbReference type="CDD" id="cd16833">
    <property type="entry name" value="YfiH"/>
    <property type="match status" value="1"/>
</dbReference>
<dbReference type="OrthoDB" id="4279at2"/>
<comment type="catalytic activity">
    <reaction evidence="1">
        <text>inosine + phosphate = alpha-D-ribose 1-phosphate + hypoxanthine</text>
        <dbReference type="Rhea" id="RHEA:27646"/>
        <dbReference type="ChEBI" id="CHEBI:17368"/>
        <dbReference type="ChEBI" id="CHEBI:17596"/>
        <dbReference type="ChEBI" id="CHEBI:43474"/>
        <dbReference type="ChEBI" id="CHEBI:57720"/>
        <dbReference type="EC" id="2.4.2.1"/>
    </reaction>
    <physiologicalReaction direction="left-to-right" evidence="1">
        <dbReference type="Rhea" id="RHEA:27647"/>
    </physiologicalReaction>
</comment>
<evidence type="ECO:0000313" key="12">
    <source>
        <dbReference type="Proteomes" id="UP000244755"/>
    </source>
</evidence>
<evidence type="ECO:0000256" key="9">
    <source>
        <dbReference type="ARBA" id="ARBA00049893"/>
    </source>
</evidence>
<keyword evidence="6" id="KW-0862">Zinc</keyword>
<reference evidence="11 12" key="1">
    <citation type="submission" date="2018-04" db="EMBL/GenBank/DDBJ databases">
        <title>Methylobacterium sp. PR1016A genome.</title>
        <authorList>
            <person name="Park W."/>
        </authorList>
    </citation>
    <scope>NUCLEOTIDE SEQUENCE [LARGE SCALE GENOMIC DNA]</scope>
    <source>
        <strain evidence="11 12">PR1016A</strain>
    </source>
</reference>
<evidence type="ECO:0000256" key="2">
    <source>
        <dbReference type="ARBA" id="ARBA00007353"/>
    </source>
</evidence>
<evidence type="ECO:0000256" key="7">
    <source>
        <dbReference type="ARBA" id="ARBA00047989"/>
    </source>
</evidence>
<dbReference type="GO" id="GO:0016787">
    <property type="term" value="F:hydrolase activity"/>
    <property type="evidence" value="ECO:0007669"/>
    <property type="project" value="UniProtKB-KW"/>
</dbReference>
<organism evidence="11 12">
    <name type="scientific">Methylobacterium currus</name>
    <dbReference type="NCBI Taxonomy" id="2051553"/>
    <lineage>
        <taxon>Bacteria</taxon>
        <taxon>Pseudomonadati</taxon>
        <taxon>Pseudomonadota</taxon>
        <taxon>Alphaproteobacteria</taxon>
        <taxon>Hyphomicrobiales</taxon>
        <taxon>Methylobacteriaceae</taxon>
        <taxon>Methylobacterium</taxon>
    </lineage>
</organism>
<dbReference type="InterPro" id="IPR011324">
    <property type="entry name" value="Cytotoxic_necrot_fac-like_cat"/>
</dbReference>
<protein>
    <recommendedName>
        <fullName evidence="10">Purine nucleoside phosphorylase</fullName>
    </recommendedName>
</protein>
<evidence type="ECO:0000256" key="8">
    <source>
        <dbReference type="ARBA" id="ARBA00048968"/>
    </source>
</evidence>
<keyword evidence="5" id="KW-0378">Hydrolase</keyword>
<comment type="catalytic activity">
    <reaction evidence="7">
        <text>adenosine + H2O + H(+) = inosine + NH4(+)</text>
        <dbReference type="Rhea" id="RHEA:24408"/>
        <dbReference type="ChEBI" id="CHEBI:15377"/>
        <dbReference type="ChEBI" id="CHEBI:15378"/>
        <dbReference type="ChEBI" id="CHEBI:16335"/>
        <dbReference type="ChEBI" id="CHEBI:17596"/>
        <dbReference type="ChEBI" id="CHEBI:28938"/>
        <dbReference type="EC" id="3.5.4.4"/>
    </reaction>
    <physiologicalReaction direction="left-to-right" evidence="7">
        <dbReference type="Rhea" id="RHEA:24409"/>
    </physiologicalReaction>
</comment>
<dbReference type="RefSeq" id="WP_099952870.1">
    <property type="nucleotide sequence ID" value="NZ_CP028843.1"/>
</dbReference>
<evidence type="ECO:0000313" key="11">
    <source>
        <dbReference type="EMBL" id="AWB20987.1"/>
    </source>
</evidence>
<evidence type="ECO:0000256" key="10">
    <source>
        <dbReference type="RuleBase" id="RU361274"/>
    </source>
</evidence>
<comment type="similarity">
    <text evidence="2 10">Belongs to the purine nucleoside phosphorylase YfiH/LACC1 family.</text>
</comment>
<evidence type="ECO:0000256" key="1">
    <source>
        <dbReference type="ARBA" id="ARBA00000553"/>
    </source>
</evidence>
<accession>A0A2R4WHH8</accession>
<dbReference type="Pfam" id="PF02578">
    <property type="entry name" value="Cu-oxidase_4"/>
    <property type="match status" value="1"/>
</dbReference>
<dbReference type="SUPFAM" id="SSF64438">
    <property type="entry name" value="CNF1/YfiH-like putative cysteine hydrolases"/>
    <property type="match status" value="1"/>
</dbReference>
<comment type="catalytic activity">
    <reaction evidence="8">
        <text>adenosine + phosphate = alpha-D-ribose 1-phosphate + adenine</text>
        <dbReference type="Rhea" id="RHEA:27642"/>
        <dbReference type="ChEBI" id="CHEBI:16335"/>
        <dbReference type="ChEBI" id="CHEBI:16708"/>
        <dbReference type="ChEBI" id="CHEBI:43474"/>
        <dbReference type="ChEBI" id="CHEBI:57720"/>
        <dbReference type="EC" id="2.4.2.1"/>
    </reaction>
    <physiologicalReaction direction="left-to-right" evidence="8">
        <dbReference type="Rhea" id="RHEA:27643"/>
    </physiologicalReaction>
</comment>
<name>A0A2R4WHH8_9HYPH</name>
<evidence type="ECO:0000256" key="3">
    <source>
        <dbReference type="ARBA" id="ARBA00022679"/>
    </source>
</evidence>
<dbReference type="PANTHER" id="PTHR30616">
    <property type="entry name" value="UNCHARACTERIZED PROTEIN YFIH"/>
    <property type="match status" value="1"/>
</dbReference>
<dbReference type="GO" id="GO:0005507">
    <property type="term" value="F:copper ion binding"/>
    <property type="evidence" value="ECO:0007669"/>
    <property type="project" value="TreeGrafter"/>
</dbReference>
<dbReference type="NCBIfam" id="TIGR00726">
    <property type="entry name" value="peptidoglycan editing factor PgeF"/>
    <property type="match status" value="1"/>
</dbReference>
<keyword evidence="3" id="KW-0808">Transferase</keyword>
<evidence type="ECO:0000256" key="5">
    <source>
        <dbReference type="ARBA" id="ARBA00022801"/>
    </source>
</evidence>
<dbReference type="Gene3D" id="3.60.140.10">
    <property type="entry name" value="CNF1/YfiH-like putative cysteine hydrolases"/>
    <property type="match status" value="1"/>
</dbReference>
<keyword evidence="12" id="KW-1185">Reference proteome</keyword>
<dbReference type="InterPro" id="IPR038371">
    <property type="entry name" value="Cu_polyphenol_OxRdtase_sf"/>
</dbReference>
<dbReference type="Proteomes" id="UP000244755">
    <property type="component" value="Chromosome 1"/>
</dbReference>
<gene>
    <name evidence="11" type="primary">pgeF</name>
    <name evidence="11" type="ORF">DA075_08800</name>
</gene>
<dbReference type="InterPro" id="IPR003730">
    <property type="entry name" value="Cu_polyphenol_OxRdtase"/>
</dbReference>
<proteinExistence type="inferred from homology"/>
<dbReference type="KEGG" id="mee:DA075_08800"/>
<dbReference type="GO" id="GO:0017061">
    <property type="term" value="F:S-methyl-5-thioadenosine phosphorylase activity"/>
    <property type="evidence" value="ECO:0007669"/>
    <property type="project" value="UniProtKB-EC"/>
</dbReference>
<keyword evidence="4" id="KW-0479">Metal-binding</keyword>
<sequence>MFIEAPELSSHSEIRHAFFTRKGGVSEGLYASLNGGLGSGDDPARVRENRRRMTAQLALPPENLVSLYQIHSAEALVVEAPFAERPRADAMATRVPGLALGILTADCGPILFADPVNRVVGAAHAGWKGALTGVIEATLSAMEGLGAERTGIVAVLGPTIGPQAYEVGPEFRERFEAADPENTRYFAASPERESHSLFDLPAYIVARLGRAGIGEVANLGLCTYADPDRFFSYRRTTHRSEADYGRLVSAIAVTP</sequence>
<evidence type="ECO:0000256" key="4">
    <source>
        <dbReference type="ARBA" id="ARBA00022723"/>
    </source>
</evidence>